<gene>
    <name evidence="1" type="ORF">L0P79_12000</name>
</gene>
<proteinExistence type="predicted"/>
<protein>
    <submittedName>
        <fullName evidence="1">Uncharacterized protein</fullName>
    </submittedName>
</protein>
<dbReference type="Proteomes" id="UP001200313">
    <property type="component" value="Unassembled WGS sequence"/>
</dbReference>
<evidence type="ECO:0000313" key="2">
    <source>
        <dbReference type="Proteomes" id="UP001200313"/>
    </source>
</evidence>
<name>A0ABS9MAF1_9FIRM</name>
<comment type="caution">
    <text evidence="1">The sequence shown here is derived from an EMBL/GenBank/DDBJ whole genome shotgun (WGS) entry which is preliminary data.</text>
</comment>
<sequence length="254" mass="28142">MAILEKFGTIYLDGVPVPPGTVLTKCDPNNPPKIELGDTVPGMEIGWVFVDNRLIADDNILLNVSWDILSASGLAMGKDIQIDGDACRVRCLQEAENGGSDWEDLLNRAVDDYIIHWSGTYSMGTSVLSPHSKQAIIWGCADKDTVEMADSSYQHIGFGWRPVLEQKSLMELPEQELLFRTVLLFGEDGTIFSGVVAEVSQYDILLENPSILENIFRQPVRGKYYKKQDDGLIFDMESVIELLPCAGVSVPLPF</sequence>
<keyword evidence="2" id="KW-1185">Reference proteome</keyword>
<dbReference type="EMBL" id="JAKNJB010000020">
    <property type="protein sequence ID" value="MCG4527780.1"/>
    <property type="molecule type" value="Genomic_DNA"/>
</dbReference>
<reference evidence="1 2" key="1">
    <citation type="submission" date="2022-01" db="EMBL/GenBank/DDBJ databases">
        <title>Collection of gut derived symbiotic bacterial strains cultured from healthy donors.</title>
        <authorList>
            <person name="Lin H."/>
            <person name="Kohout C."/>
            <person name="Waligurski E."/>
            <person name="Pamer E.G."/>
        </authorList>
    </citation>
    <scope>NUCLEOTIDE SEQUENCE [LARGE SCALE GENOMIC DNA]</scope>
    <source>
        <strain evidence="1 2">DFI.3.7</strain>
    </source>
</reference>
<organism evidence="1 2">
    <name type="scientific">Intestinimonas massiliensis</name>
    <name type="common">ex Afouda et al. 2020</name>
    <dbReference type="NCBI Taxonomy" id="1673721"/>
    <lineage>
        <taxon>Bacteria</taxon>
        <taxon>Bacillati</taxon>
        <taxon>Bacillota</taxon>
        <taxon>Clostridia</taxon>
        <taxon>Eubacteriales</taxon>
        <taxon>Intestinimonas</taxon>
    </lineage>
</organism>
<evidence type="ECO:0000313" key="1">
    <source>
        <dbReference type="EMBL" id="MCG4527780.1"/>
    </source>
</evidence>
<dbReference type="RefSeq" id="WP_238074372.1">
    <property type="nucleotide sequence ID" value="NZ_JAKNJB010000020.1"/>
</dbReference>
<accession>A0ABS9MAF1</accession>